<sequence>MFKIKVPASSANIGPGFDVLGIGLNLYLEITLSNDSSDTSKDKHNGKIIYSGEGKENVPLETEKNLVTATALYVMRCNGMEKFPPGTVIEIHNPIPLGRGLGSSGAAIVGGSMIGNYYLGNKFSKERLLDYCLLIERHPDNIAAAMLGGFVGSYLNELDEKETQEKSVPLTSILPKEDTPATQIVSKPPPHKIGEYLKYNWNEKIKCIAIIPNFEVSTDDARSILPSSYEKADIIFNLQRLAILTSSLSQDPPNSQLIYNSMKDKLHQPYRSTLIPGLTKILDTLKPEENPGLCGICLSGAGPTILCLAVDNFDQLANKIIDMFKVEGIQCSWKLLELAYDGATTKN</sequence>
<comment type="caution">
    <text evidence="1">The sequence shown here is derived from an EMBL/GenBank/DDBJ whole genome shotgun (WGS) entry which is preliminary data.</text>
</comment>
<keyword evidence="1" id="KW-0418">Kinase</keyword>
<keyword evidence="2" id="KW-1185">Reference proteome</keyword>
<reference evidence="1" key="1">
    <citation type="submission" date="2022-06" db="EMBL/GenBank/DDBJ databases">
        <authorList>
            <person name="Legras J.-L."/>
            <person name="Devillers H."/>
            <person name="Grondin C."/>
        </authorList>
    </citation>
    <scope>NUCLEOTIDE SEQUENCE</scope>
    <source>
        <strain evidence="1">CLIB 1444</strain>
    </source>
</reference>
<protein>
    <submittedName>
        <fullName evidence="1">Homoserine kinase</fullName>
    </submittedName>
</protein>
<evidence type="ECO:0000313" key="1">
    <source>
        <dbReference type="EMBL" id="CAH6718827.1"/>
    </source>
</evidence>
<dbReference type="EMBL" id="CALSDN010000001">
    <property type="protein sequence ID" value="CAH6718827.1"/>
    <property type="molecule type" value="Genomic_DNA"/>
</dbReference>
<keyword evidence="1" id="KW-0808">Transferase</keyword>
<proteinExistence type="predicted"/>
<name>A0ACA9Y1I5_9ASCO</name>
<dbReference type="Proteomes" id="UP001152531">
    <property type="component" value="Unassembled WGS sequence"/>
</dbReference>
<gene>
    <name evidence="1" type="ORF">CLIB1444_01S15390</name>
</gene>
<evidence type="ECO:0000313" key="2">
    <source>
        <dbReference type="Proteomes" id="UP001152531"/>
    </source>
</evidence>
<organism evidence="1 2">
    <name type="scientific">[Candida] jaroonii</name>
    <dbReference type="NCBI Taxonomy" id="467808"/>
    <lineage>
        <taxon>Eukaryota</taxon>
        <taxon>Fungi</taxon>
        <taxon>Dikarya</taxon>
        <taxon>Ascomycota</taxon>
        <taxon>Saccharomycotina</taxon>
        <taxon>Pichiomycetes</taxon>
        <taxon>Debaryomycetaceae</taxon>
        <taxon>Yamadazyma</taxon>
    </lineage>
</organism>
<accession>A0ACA9Y1I5</accession>